<proteinExistence type="predicted"/>
<evidence type="ECO:0000313" key="1">
    <source>
        <dbReference type="EMBL" id="MXG88604.1"/>
    </source>
</evidence>
<organism evidence="1 2">
    <name type="scientific">Nocardioides flavescens</name>
    <dbReference type="NCBI Taxonomy" id="2691959"/>
    <lineage>
        <taxon>Bacteria</taxon>
        <taxon>Bacillati</taxon>
        <taxon>Actinomycetota</taxon>
        <taxon>Actinomycetes</taxon>
        <taxon>Propionibacteriales</taxon>
        <taxon>Nocardioidaceae</taxon>
        <taxon>Nocardioides</taxon>
    </lineage>
</organism>
<sequence length="97" mass="10151">MTAVLGDDLAAEVTHGEEHHGGLPEGAPLTIGVVDRIRAVSSRFGPDPTSVSAAAARLVPVSGTAVVVEVAEADGWYPEDGDRHFNGYLVDVRRTES</sequence>
<comment type="caution">
    <text evidence="1">The sequence shown here is derived from an EMBL/GenBank/DDBJ whole genome shotgun (WGS) entry which is preliminary data.</text>
</comment>
<name>A0A6L7F120_9ACTN</name>
<protein>
    <submittedName>
        <fullName evidence="1">Uncharacterized protein</fullName>
    </submittedName>
</protein>
<accession>A0A6L7F120</accession>
<dbReference type="EMBL" id="WUEK01000002">
    <property type="protein sequence ID" value="MXG88604.1"/>
    <property type="molecule type" value="Genomic_DNA"/>
</dbReference>
<dbReference type="AlphaFoldDB" id="A0A6L7F120"/>
<keyword evidence="2" id="KW-1185">Reference proteome</keyword>
<evidence type="ECO:0000313" key="2">
    <source>
        <dbReference type="Proteomes" id="UP000473325"/>
    </source>
</evidence>
<dbReference type="Proteomes" id="UP000473325">
    <property type="component" value="Unassembled WGS sequence"/>
</dbReference>
<reference evidence="1 2" key="1">
    <citation type="submission" date="2019-12" db="EMBL/GenBank/DDBJ databases">
        <authorList>
            <person name="Kun Z."/>
        </authorList>
    </citation>
    <scope>NUCLEOTIDE SEQUENCE [LARGE SCALE GENOMIC DNA]</scope>
    <source>
        <strain evidence="1 2">YIM 123512</strain>
    </source>
</reference>
<dbReference type="InterPro" id="IPR046485">
    <property type="entry name" value="DUF6578"/>
</dbReference>
<dbReference type="Pfam" id="PF20218">
    <property type="entry name" value="DUF6578"/>
    <property type="match status" value="1"/>
</dbReference>
<gene>
    <name evidence="1" type="ORF">GRQ65_03475</name>
</gene>